<dbReference type="Gene3D" id="2.60.120.1130">
    <property type="match status" value="1"/>
</dbReference>
<dbReference type="InterPro" id="IPR024544">
    <property type="entry name" value="DUF3858"/>
</dbReference>
<proteinExistence type="predicted"/>
<reference evidence="2" key="1">
    <citation type="submission" date="2013-08" db="EMBL/GenBank/DDBJ databases">
        <authorList>
            <person name="Mendez C."/>
            <person name="Richter M."/>
            <person name="Ferrer M."/>
            <person name="Sanchez J."/>
        </authorList>
    </citation>
    <scope>NUCLEOTIDE SEQUENCE</scope>
</reference>
<sequence length="73" mass="8145">GMQPEQLPQNQNMSTPFGTYTVNYRYADGVLNVDKRLQLTQFVVSPQEYPELHKLALLAVSSERKAVVLHGAG</sequence>
<reference evidence="2" key="2">
    <citation type="journal article" date="2014" name="ISME J.">
        <title>Microbial stratification in low pH oxic and suboxic macroscopic growths along an acid mine drainage.</title>
        <authorList>
            <person name="Mendez-Garcia C."/>
            <person name="Mesa V."/>
            <person name="Sprenger R.R."/>
            <person name="Richter M."/>
            <person name="Diez M.S."/>
            <person name="Solano J."/>
            <person name="Bargiela R."/>
            <person name="Golyshina O.V."/>
            <person name="Manteca A."/>
            <person name="Ramos J.L."/>
            <person name="Gallego J.R."/>
            <person name="Llorente I."/>
            <person name="Martins Dos Santos V.A."/>
            <person name="Jensen O.N."/>
            <person name="Pelaez A.I."/>
            <person name="Sanchez J."/>
            <person name="Ferrer M."/>
        </authorList>
    </citation>
    <scope>NUCLEOTIDE SEQUENCE</scope>
</reference>
<organism evidence="2">
    <name type="scientific">mine drainage metagenome</name>
    <dbReference type="NCBI Taxonomy" id="410659"/>
    <lineage>
        <taxon>unclassified sequences</taxon>
        <taxon>metagenomes</taxon>
        <taxon>ecological metagenomes</taxon>
    </lineage>
</organism>
<gene>
    <name evidence="2" type="ORF">B1B_05792</name>
</gene>
<dbReference type="EMBL" id="AUZY01003676">
    <property type="protein sequence ID" value="EQD67839.1"/>
    <property type="molecule type" value="Genomic_DNA"/>
</dbReference>
<evidence type="ECO:0000313" key="2">
    <source>
        <dbReference type="EMBL" id="EQD67839.1"/>
    </source>
</evidence>
<dbReference type="Pfam" id="PF12970">
    <property type="entry name" value="DUF3858"/>
    <property type="match status" value="1"/>
</dbReference>
<protein>
    <recommendedName>
        <fullName evidence="1">DUF3858 domain-containing protein</fullName>
    </recommendedName>
</protein>
<comment type="caution">
    <text evidence="2">The sequence shown here is derived from an EMBL/GenBank/DDBJ whole genome shotgun (WGS) entry which is preliminary data.</text>
</comment>
<accession>T1CKA1</accession>
<feature type="non-terminal residue" evidence="2">
    <location>
        <position position="1"/>
    </location>
</feature>
<name>T1CKA1_9ZZZZ</name>
<evidence type="ECO:0000259" key="1">
    <source>
        <dbReference type="Pfam" id="PF12970"/>
    </source>
</evidence>
<feature type="domain" description="DUF3858" evidence="1">
    <location>
        <begin position="2"/>
        <end position="67"/>
    </location>
</feature>
<dbReference type="AlphaFoldDB" id="T1CKA1"/>